<dbReference type="PROSITE" id="PS50850">
    <property type="entry name" value="MFS"/>
    <property type="match status" value="1"/>
</dbReference>
<evidence type="ECO:0000256" key="1">
    <source>
        <dbReference type="ARBA" id="ARBA00004141"/>
    </source>
</evidence>
<dbReference type="GeneID" id="87831242"/>
<dbReference type="GO" id="GO:0005886">
    <property type="term" value="C:plasma membrane"/>
    <property type="evidence" value="ECO:0007669"/>
    <property type="project" value="TreeGrafter"/>
</dbReference>
<dbReference type="InterPro" id="IPR036259">
    <property type="entry name" value="MFS_trans_sf"/>
</dbReference>
<dbReference type="InterPro" id="IPR020846">
    <property type="entry name" value="MFS_dom"/>
</dbReference>
<keyword evidence="3 5" id="KW-1133">Transmembrane helix</keyword>
<dbReference type="Gene3D" id="1.20.1250.20">
    <property type="entry name" value="MFS general substrate transporter like domains"/>
    <property type="match status" value="1"/>
</dbReference>
<feature type="transmembrane region" description="Helical" evidence="5">
    <location>
        <begin position="229"/>
        <end position="253"/>
    </location>
</feature>
<feature type="transmembrane region" description="Helical" evidence="5">
    <location>
        <begin position="406"/>
        <end position="427"/>
    </location>
</feature>
<proteinExistence type="predicted"/>
<dbReference type="InterPro" id="IPR011701">
    <property type="entry name" value="MFS"/>
</dbReference>
<dbReference type="GO" id="GO:0022857">
    <property type="term" value="F:transmembrane transporter activity"/>
    <property type="evidence" value="ECO:0007669"/>
    <property type="project" value="InterPro"/>
</dbReference>
<reference evidence="7" key="2">
    <citation type="submission" date="2023-05" db="EMBL/GenBank/DDBJ databases">
        <authorList>
            <consortium name="Lawrence Berkeley National Laboratory"/>
            <person name="Steindorff A."/>
            <person name="Hensen N."/>
            <person name="Bonometti L."/>
            <person name="Westerberg I."/>
            <person name="Brannstrom I.O."/>
            <person name="Guillou S."/>
            <person name="Cros-Aarteil S."/>
            <person name="Calhoun S."/>
            <person name="Haridas S."/>
            <person name="Kuo A."/>
            <person name="Mondo S."/>
            <person name="Pangilinan J."/>
            <person name="Riley R."/>
            <person name="Labutti K."/>
            <person name="Andreopoulos B."/>
            <person name="Lipzen A."/>
            <person name="Chen C."/>
            <person name="Yanf M."/>
            <person name="Daum C."/>
            <person name="Ng V."/>
            <person name="Clum A."/>
            <person name="Ohm R."/>
            <person name="Martin F."/>
            <person name="Silar P."/>
            <person name="Natvig D."/>
            <person name="Lalanne C."/>
            <person name="Gautier V."/>
            <person name="Ament-Velasquez S.L."/>
            <person name="Kruys A."/>
            <person name="Hutchinson M.I."/>
            <person name="Powell A.J."/>
            <person name="Barry K."/>
            <person name="Miller A.N."/>
            <person name="Grigoriev I.V."/>
            <person name="Debuchy R."/>
            <person name="Gladieux P."/>
            <person name="Thoren M.H."/>
            <person name="Johannesson H."/>
        </authorList>
    </citation>
    <scope>NUCLEOTIDE SEQUENCE</scope>
    <source>
        <strain evidence="7">CBS 731.68</strain>
    </source>
</reference>
<dbReference type="PANTHER" id="PTHR23502:SF74">
    <property type="entry name" value="MAJOR FACILITATOR SUPERFAMILY (MFS) PROFILE DOMAIN-CONTAINING PROTEIN"/>
    <property type="match status" value="1"/>
</dbReference>
<dbReference type="RefSeq" id="XP_062651785.1">
    <property type="nucleotide sequence ID" value="XM_062794473.1"/>
</dbReference>
<feature type="transmembrane region" description="Helical" evidence="5">
    <location>
        <begin position="296"/>
        <end position="321"/>
    </location>
</feature>
<keyword evidence="2 5" id="KW-0812">Transmembrane</keyword>
<organism evidence="7 8">
    <name type="scientific">Parathielavia appendiculata</name>
    <dbReference type="NCBI Taxonomy" id="2587402"/>
    <lineage>
        <taxon>Eukaryota</taxon>
        <taxon>Fungi</taxon>
        <taxon>Dikarya</taxon>
        <taxon>Ascomycota</taxon>
        <taxon>Pezizomycotina</taxon>
        <taxon>Sordariomycetes</taxon>
        <taxon>Sordariomycetidae</taxon>
        <taxon>Sordariales</taxon>
        <taxon>Chaetomiaceae</taxon>
        <taxon>Parathielavia</taxon>
    </lineage>
</organism>
<comment type="subcellular location">
    <subcellularLocation>
        <location evidence="1">Membrane</location>
        <topology evidence="1">Multi-pass membrane protein</topology>
    </subcellularLocation>
</comment>
<accession>A0AAN6U851</accession>
<evidence type="ECO:0000259" key="6">
    <source>
        <dbReference type="PROSITE" id="PS50850"/>
    </source>
</evidence>
<evidence type="ECO:0000256" key="5">
    <source>
        <dbReference type="SAM" id="Phobius"/>
    </source>
</evidence>
<feature type="transmembrane region" description="Helical" evidence="5">
    <location>
        <begin position="150"/>
        <end position="173"/>
    </location>
</feature>
<reference evidence="7" key="1">
    <citation type="journal article" date="2023" name="Mol. Phylogenet. Evol.">
        <title>Genome-scale phylogeny and comparative genomics of the fungal order Sordariales.</title>
        <authorList>
            <person name="Hensen N."/>
            <person name="Bonometti L."/>
            <person name="Westerberg I."/>
            <person name="Brannstrom I.O."/>
            <person name="Guillou S."/>
            <person name="Cros-Aarteil S."/>
            <person name="Calhoun S."/>
            <person name="Haridas S."/>
            <person name="Kuo A."/>
            <person name="Mondo S."/>
            <person name="Pangilinan J."/>
            <person name="Riley R."/>
            <person name="LaButti K."/>
            <person name="Andreopoulos B."/>
            <person name="Lipzen A."/>
            <person name="Chen C."/>
            <person name="Yan M."/>
            <person name="Daum C."/>
            <person name="Ng V."/>
            <person name="Clum A."/>
            <person name="Steindorff A."/>
            <person name="Ohm R.A."/>
            <person name="Martin F."/>
            <person name="Silar P."/>
            <person name="Natvig D.O."/>
            <person name="Lalanne C."/>
            <person name="Gautier V."/>
            <person name="Ament-Velasquez S.L."/>
            <person name="Kruys A."/>
            <person name="Hutchinson M.I."/>
            <person name="Powell A.J."/>
            <person name="Barry K."/>
            <person name="Miller A.N."/>
            <person name="Grigoriev I.V."/>
            <person name="Debuchy R."/>
            <person name="Gladieux P."/>
            <person name="Hiltunen Thoren M."/>
            <person name="Johannesson H."/>
        </authorList>
    </citation>
    <scope>NUCLEOTIDE SEQUENCE</scope>
    <source>
        <strain evidence="7">CBS 731.68</strain>
    </source>
</reference>
<protein>
    <submittedName>
        <fullName evidence="7">MFS general substrate transporter</fullName>
    </submittedName>
</protein>
<comment type="caution">
    <text evidence="7">The sequence shown here is derived from an EMBL/GenBank/DDBJ whole genome shotgun (WGS) entry which is preliminary data.</text>
</comment>
<dbReference type="Pfam" id="PF07690">
    <property type="entry name" value="MFS_1"/>
    <property type="match status" value="1"/>
</dbReference>
<dbReference type="Proteomes" id="UP001302602">
    <property type="component" value="Unassembled WGS sequence"/>
</dbReference>
<feature type="transmembrane region" description="Helical" evidence="5">
    <location>
        <begin position="124"/>
        <end position="144"/>
    </location>
</feature>
<dbReference type="EMBL" id="MU853224">
    <property type="protein sequence ID" value="KAK4128014.1"/>
    <property type="molecule type" value="Genomic_DNA"/>
</dbReference>
<feature type="transmembrane region" description="Helical" evidence="5">
    <location>
        <begin position="381"/>
        <end position="400"/>
    </location>
</feature>
<feature type="transmembrane region" description="Helical" evidence="5">
    <location>
        <begin position="95"/>
        <end position="112"/>
    </location>
</feature>
<gene>
    <name evidence="7" type="ORF">N657DRAFT_654083</name>
</gene>
<evidence type="ECO:0000313" key="7">
    <source>
        <dbReference type="EMBL" id="KAK4128014.1"/>
    </source>
</evidence>
<dbReference type="SUPFAM" id="SSF103473">
    <property type="entry name" value="MFS general substrate transporter"/>
    <property type="match status" value="1"/>
</dbReference>
<evidence type="ECO:0000256" key="4">
    <source>
        <dbReference type="ARBA" id="ARBA00023136"/>
    </source>
</evidence>
<feature type="transmembrane region" description="Helical" evidence="5">
    <location>
        <begin position="341"/>
        <end position="360"/>
    </location>
</feature>
<evidence type="ECO:0000313" key="8">
    <source>
        <dbReference type="Proteomes" id="UP001302602"/>
    </source>
</evidence>
<feature type="transmembrane region" description="Helical" evidence="5">
    <location>
        <begin position="469"/>
        <end position="496"/>
    </location>
</feature>
<sequence length="523" mass="56685">MEKTKPCKEAEKACPASLSTSSTSRNEIVLPLTDIDQHQPSTAAPDEALTIVSFEPNDPANPHNCTTFFSTLPSNFSPPLPVSFHVPDPTGPQRVLPASLFLAGFVFGPLLWAPLSESPLVGRWRVLATGAALFVLFSVGQAVVQDWAAFLALRFLAGMAGSPPISVFGGVIADLYDGEVGRGRVIMIWSAMCFIGPLGAPIMSGFLSPKLGWRAVFWRLLLTFPPSRIALSLPVTSLLGVLLMPETLASAILRRKAVKLNKGNLDIGKRFVAETELKQESAWDAYKTTLSRPWRLLLGEMVVSLSCAYMGFVYAVFYMLIQIFPRVFQGVYGFSPGMSGILFTITGLGTLIGCFIFFWYDGFAPRLSVKHPTKREEYLRLPLVCTGGPLFVVSMLWLGWSARPDIHWLVPLSSTISYGLASHLIYVGIINYVTDAYGVYSASALAAMSMTRSAAGAVLPLAIEDMVDALGIAWSCTVLAGVSAGLALVPFGFIAYGERIRAASRFSAALKPGTRVENMNHRK</sequence>
<feature type="domain" description="Major facilitator superfamily (MFS) profile" evidence="6">
    <location>
        <begin position="1"/>
        <end position="499"/>
    </location>
</feature>
<keyword evidence="4 5" id="KW-0472">Membrane</keyword>
<feature type="transmembrane region" description="Helical" evidence="5">
    <location>
        <begin position="185"/>
        <end position="209"/>
    </location>
</feature>
<evidence type="ECO:0000256" key="3">
    <source>
        <dbReference type="ARBA" id="ARBA00022989"/>
    </source>
</evidence>
<feature type="transmembrane region" description="Helical" evidence="5">
    <location>
        <begin position="439"/>
        <end position="463"/>
    </location>
</feature>
<dbReference type="AlphaFoldDB" id="A0AAN6U851"/>
<dbReference type="PANTHER" id="PTHR23502">
    <property type="entry name" value="MAJOR FACILITATOR SUPERFAMILY"/>
    <property type="match status" value="1"/>
</dbReference>
<name>A0AAN6U851_9PEZI</name>
<keyword evidence="8" id="KW-1185">Reference proteome</keyword>
<evidence type="ECO:0000256" key="2">
    <source>
        <dbReference type="ARBA" id="ARBA00022692"/>
    </source>
</evidence>